<keyword evidence="2" id="KW-1133">Transmembrane helix</keyword>
<dbReference type="EMBL" id="CP063194">
    <property type="protein sequence ID" value="WCZ39777.1"/>
    <property type="molecule type" value="Genomic_DNA"/>
</dbReference>
<keyword evidence="4" id="KW-1185">Reference proteome</keyword>
<dbReference type="RefSeq" id="WP_042406255.1">
    <property type="nucleotide sequence ID" value="NZ_CBYN010000032.1"/>
</dbReference>
<feature type="region of interest" description="Disordered" evidence="1">
    <location>
        <begin position="43"/>
        <end position="62"/>
    </location>
</feature>
<name>A0ABY7UMT7_9CORY</name>
<evidence type="ECO:0008006" key="5">
    <source>
        <dbReference type="Google" id="ProtNLM"/>
    </source>
</evidence>
<keyword evidence="2" id="KW-0812">Transmembrane</keyword>
<protein>
    <recommendedName>
        <fullName evidence="5">DUF3068 domain-containing protein</fullName>
    </recommendedName>
</protein>
<accession>A0ABY7UMT7</accession>
<organism evidence="3 4">
    <name type="scientific">Corynebacterium jeddahense</name>
    <dbReference type="NCBI Taxonomy" id="1414719"/>
    <lineage>
        <taxon>Bacteria</taxon>
        <taxon>Bacillati</taxon>
        <taxon>Actinomycetota</taxon>
        <taxon>Actinomycetes</taxon>
        <taxon>Mycobacteriales</taxon>
        <taxon>Corynebacteriaceae</taxon>
        <taxon>Corynebacterium</taxon>
    </lineage>
</organism>
<feature type="transmembrane region" description="Helical" evidence="2">
    <location>
        <begin position="205"/>
        <end position="226"/>
    </location>
</feature>
<gene>
    <name evidence="3" type="ORF">CJEDD_11040</name>
</gene>
<evidence type="ECO:0000256" key="1">
    <source>
        <dbReference type="SAM" id="MobiDB-lite"/>
    </source>
</evidence>
<feature type="compositionally biased region" description="Low complexity" evidence="1">
    <location>
        <begin position="53"/>
        <end position="62"/>
    </location>
</feature>
<dbReference type="Pfam" id="PF11271">
    <property type="entry name" value="PorA"/>
    <property type="match status" value="1"/>
</dbReference>
<evidence type="ECO:0000313" key="3">
    <source>
        <dbReference type="EMBL" id="WCZ39777.1"/>
    </source>
</evidence>
<dbReference type="Proteomes" id="UP001218071">
    <property type="component" value="Chromosome"/>
</dbReference>
<sequence length="229" mass="24954">MNLRRRLAACLGVIVVCAALNLISPAVIAHQRTLRPGDYTMRFDAASPGDRATTQTQTQTHTRTVTLTKAPKQLNAVVTVDGEEVDHFPIDPSTAFPAKGRAGLGPFLPYRPERRSYPLFDTAAGRDVALDYVGPGSVRGLETSKYAATLSDGCTRTVDAERRTGRIVDEVWDCPPEQWVLAEESKAAAVDAARRDVAWLRGLQVMAVLTRFTAAAAFIVGLVSYARRR</sequence>
<keyword evidence="2" id="KW-0472">Membrane</keyword>
<dbReference type="InterPro" id="IPR021424">
    <property type="entry name" value="PorA"/>
</dbReference>
<evidence type="ECO:0000256" key="2">
    <source>
        <dbReference type="SAM" id="Phobius"/>
    </source>
</evidence>
<proteinExistence type="predicted"/>
<reference evidence="3 4" key="1">
    <citation type="submission" date="2020-10" db="EMBL/GenBank/DDBJ databases">
        <title>Complete genome sequence of Corynebacterium jeddahense DSM 45997, type strain of Corynebacterium jeddahense.</title>
        <authorList>
            <person name="Busche T."/>
            <person name="Kalinowski J."/>
            <person name="Ruckert C."/>
        </authorList>
    </citation>
    <scope>NUCLEOTIDE SEQUENCE [LARGE SCALE GENOMIC DNA]</scope>
    <source>
        <strain evidence="3 4">DSM 45997</strain>
    </source>
</reference>
<evidence type="ECO:0000313" key="4">
    <source>
        <dbReference type="Proteomes" id="UP001218071"/>
    </source>
</evidence>